<dbReference type="EMBL" id="CP111019">
    <property type="protein sequence ID" value="WAR13654.1"/>
    <property type="molecule type" value="Genomic_DNA"/>
</dbReference>
<gene>
    <name evidence="1" type="ORF">MAR_027834</name>
</gene>
<accession>A0ABY7EYZ3</accession>
<organism evidence="1 2">
    <name type="scientific">Mya arenaria</name>
    <name type="common">Soft-shell clam</name>
    <dbReference type="NCBI Taxonomy" id="6604"/>
    <lineage>
        <taxon>Eukaryota</taxon>
        <taxon>Metazoa</taxon>
        <taxon>Spiralia</taxon>
        <taxon>Lophotrochozoa</taxon>
        <taxon>Mollusca</taxon>
        <taxon>Bivalvia</taxon>
        <taxon>Autobranchia</taxon>
        <taxon>Heteroconchia</taxon>
        <taxon>Euheterodonta</taxon>
        <taxon>Imparidentia</taxon>
        <taxon>Neoheterodontei</taxon>
        <taxon>Myida</taxon>
        <taxon>Myoidea</taxon>
        <taxon>Myidae</taxon>
        <taxon>Mya</taxon>
    </lineage>
</organism>
<proteinExistence type="predicted"/>
<evidence type="ECO:0000313" key="2">
    <source>
        <dbReference type="Proteomes" id="UP001164746"/>
    </source>
</evidence>
<protein>
    <submittedName>
        <fullName evidence="1">Uncharacterized protein</fullName>
    </submittedName>
</protein>
<evidence type="ECO:0000313" key="1">
    <source>
        <dbReference type="EMBL" id="WAR13654.1"/>
    </source>
</evidence>
<reference evidence="1" key="1">
    <citation type="submission" date="2022-11" db="EMBL/GenBank/DDBJ databases">
        <title>Centuries of genome instability and evolution in soft-shell clam transmissible cancer (bioRxiv).</title>
        <authorList>
            <person name="Hart S.F.M."/>
            <person name="Yonemitsu M.A."/>
            <person name="Giersch R.M."/>
            <person name="Beal B.F."/>
            <person name="Arriagada G."/>
            <person name="Davis B.W."/>
            <person name="Ostrander E.A."/>
            <person name="Goff S.P."/>
            <person name="Metzger M.J."/>
        </authorList>
    </citation>
    <scope>NUCLEOTIDE SEQUENCE</scope>
    <source>
        <strain evidence="1">MELC-2E11</strain>
        <tissue evidence="1">Siphon/mantle</tissue>
    </source>
</reference>
<name>A0ABY7EYZ3_MYAAR</name>
<keyword evidence="2" id="KW-1185">Reference proteome</keyword>
<dbReference type="Proteomes" id="UP001164746">
    <property type="component" value="Chromosome 8"/>
</dbReference>
<sequence length="124" mass="13912">MYTDKACCSSATQIQPSRTGTPSAAVIKTGKTFHPFLEQSAATSLSLVNTTAIRKHDGTEYEPVNFSTRKYELISHSNQVLISKRKHLKAQVKGNLKSKAEPLTKEEFQKLRDRKLFGKERSTL</sequence>